<keyword evidence="2" id="KW-1185">Reference proteome</keyword>
<evidence type="ECO:0000313" key="1">
    <source>
        <dbReference type="EMBL" id="CAL1598952.1"/>
    </source>
</evidence>
<dbReference type="AlphaFoldDB" id="A0AAV2L9C5"/>
<name>A0AAV2L9C5_KNICA</name>
<dbReference type="Proteomes" id="UP001497482">
    <property type="component" value="Chromosome 22"/>
</dbReference>
<gene>
    <name evidence="1" type="ORF">KC01_LOCUS27305</name>
</gene>
<sequence length="137" mass="15073">MFNFGSIKTSLSFSSPDLSSPTKPFSALARHASLFSCFYPRFSSLSCNQDFKGLREVRLDSPSGSSNSSWSSSIFPSSEITSISSEQILTPLSTWNQPLSTWNQPLSTWNQPLEQDATGAGEDKMVWKETSFLGNEG</sequence>
<protein>
    <submittedName>
        <fullName evidence="1">Uncharacterized protein</fullName>
    </submittedName>
</protein>
<reference evidence="1 2" key="1">
    <citation type="submission" date="2024-04" db="EMBL/GenBank/DDBJ databases">
        <authorList>
            <person name="Waldvogel A.-M."/>
            <person name="Schoenle A."/>
        </authorList>
    </citation>
    <scope>NUCLEOTIDE SEQUENCE [LARGE SCALE GENOMIC DNA]</scope>
</reference>
<evidence type="ECO:0000313" key="2">
    <source>
        <dbReference type="Proteomes" id="UP001497482"/>
    </source>
</evidence>
<proteinExistence type="predicted"/>
<organism evidence="1 2">
    <name type="scientific">Knipowitschia caucasica</name>
    <name type="common">Caucasian dwarf goby</name>
    <name type="synonym">Pomatoschistus caucasicus</name>
    <dbReference type="NCBI Taxonomy" id="637954"/>
    <lineage>
        <taxon>Eukaryota</taxon>
        <taxon>Metazoa</taxon>
        <taxon>Chordata</taxon>
        <taxon>Craniata</taxon>
        <taxon>Vertebrata</taxon>
        <taxon>Euteleostomi</taxon>
        <taxon>Actinopterygii</taxon>
        <taxon>Neopterygii</taxon>
        <taxon>Teleostei</taxon>
        <taxon>Neoteleostei</taxon>
        <taxon>Acanthomorphata</taxon>
        <taxon>Gobiaria</taxon>
        <taxon>Gobiiformes</taxon>
        <taxon>Gobioidei</taxon>
        <taxon>Gobiidae</taxon>
        <taxon>Gobiinae</taxon>
        <taxon>Knipowitschia</taxon>
    </lineage>
</organism>
<dbReference type="EMBL" id="OZ035844">
    <property type="protein sequence ID" value="CAL1598952.1"/>
    <property type="molecule type" value="Genomic_DNA"/>
</dbReference>
<accession>A0AAV2L9C5</accession>